<dbReference type="Proteomes" id="UP000004322">
    <property type="component" value="Unassembled WGS sequence"/>
</dbReference>
<dbReference type="PANTHER" id="PTHR43031:SF18">
    <property type="entry name" value="RHODANESE-RELATED SULFURTRANSFERASES"/>
    <property type="match status" value="1"/>
</dbReference>
<protein>
    <submittedName>
        <fullName evidence="3">Rhodanese-like protein</fullName>
    </submittedName>
</protein>
<evidence type="ECO:0000313" key="3">
    <source>
        <dbReference type="EMBL" id="EHI74802.1"/>
    </source>
</evidence>
<evidence type="ECO:0000256" key="1">
    <source>
        <dbReference type="SAM" id="Phobius"/>
    </source>
</evidence>
<dbReference type="CDD" id="cd00158">
    <property type="entry name" value="RHOD"/>
    <property type="match status" value="1"/>
</dbReference>
<dbReference type="InterPro" id="IPR036873">
    <property type="entry name" value="Rhodanese-like_dom_sf"/>
</dbReference>
<feature type="transmembrane region" description="Helical" evidence="1">
    <location>
        <begin position="6"/>
        <end position="25"/>
    </location>
</feature>
<dbReference type="OrthoDB" id="9808735at2"/>
<accession>G5JSH3</accession>
<gene>
    <name evidence="3" type="ORF">STRCR_2173</name>
</gene>
<keyword evidence="1" id="KW-0472">Membrane</keyword>
<reference evidence="3" key="1">
    <citation type="submission" date="2011-07" db="EMBL/GenBank/DDBJ databases">
        <authorList>
            <person name="Stanhope M.J."/>
            <person name="Durkin A.S."/>
            <person name="Hostetler J."/>
            <person name="Kim M."/>
            <person name="Radune D."/>
            <person name="Singh I."/>
            <person name="Town C.D."/>
        </authorList>
    </citation>
    <scope>NUCLEOTIDE SEQUENCE [LARGE SCALE GENOMIC DNA]</scope>
    <source>
        <strain evidence="3">HS-6</strain>
    </source>
</reference>
<dbReference type="AlphaFoldDB" id="G5JSH3"/>
<organism evidence="3 4">
    <name type="scientific">Streptococcus criceti HS-6</name>
    <dbReference type="NCBI Taxonomy" id="873449"/>
    <lineage>
        <taxon>Bacteria</taxon>
        <taxon>Bacillati</taxon>
        <taxon>Bacillota</taxon>
        <taxon>Bacilli</taxon>
        <taxon>Lactobacillales</taxon>
        <taxon>Streptococcaceae</taxon>
        <taxon>Streptococcus</taxon>
    </lineage>
</organism>
<dbReference type="InterPro" id="IPR001763">
    <property type="entry name" value="Rhodanese-like_dom"/>
</dbReference>
<sequence length="130" mass="15132">MTSQMLINWILVAVIILAFLGWSAWRYFRIRRAAKFINNSEFQKLMHQGQIIDLRSSKAFHDKHILGARNFQIQQFKESLSALRKDKPVLLYDNMRSQAIARAVPVLKKAGFTDVYVLESGFENWDGKTK</sequence>
<dbReference type="Pfam" id="PF00581">
    <property type="entry name" value="Rhodanese"/>
    <property type="match status" value="1"/>
</dbReference>
<keyword evidence="4" id="KW-1185">Reference proteome</keyword>
<proteinExistence type="predicted"/>
<name>G5JSH3_STRCG</name>
<dbReference type="EMBL" id="AEUV02000002">
    <property type="protein sequence ID" value="EHI74802.1"/>
    <property type="molecule type" value="Genomic_DNA"/>
</dbReference>
<evidence type="ECO:0000259" key="2">
    <source>
        <dbReference type="PROSITE" id="PS50206"/>
    </source>
</evidence>
<dbReference type="PANTHER" id="PTHR43031">
    <property type="entry name" value="FAD-DEPENDENT OXIDOREDUCTASE"/>
    <property type="match status" value="1"/>
</dbReference>
<dbReference type="eggNOG" id="COG0607">
    <property type="taxonomic scope" value="Bacteria"/>
</dbReference>
<comment type="caution">
    <text evidence="3">The sequence shown here is derived from an EMBL/GenBank/DDBJ whole genome shotgun (WGS) entry which is preliminary data.</text>
</comment>
<dbReference type="STRING" id="873449.STRCR_2173"/>
<keyword evidence="1" id="KW-0812">Transmembrane</keyword>
<feature type="domain" description="Rhodanese" evidence="2">
    <location>
        <begin position="45"/>
        <end position="130"/>
    </location>
</feature>
<dbReference type="InterPro" id="IPR050229">
    <property type="entry name" value="GlpE_sulfurtransferase"/>
</dbReference>
<dbReference type="SUPFAM" id="SSF52821">
    <property type="entry name" value="Rhodanese/Cell cycle control phosphatase"/>
    <property type="match status" value="1"/>
</dbReference>
<evidence type="ECO:0000313" key="4">
    <source>
        <dbReference type="Proteomes" id="UP000004322"/>
    </source>
</evidence>
<dbReference type="Gene3D" id="3.40.250.10">
    <property type="entry name" value="Rhodanese-like domain"/>
    <property type="match status" value="1"/>
</dbReference>
<dbReference type="PROSITE" id="PS50206">
    <property type="entry name" value="RHODANESE_3"/>
    <property type="match status" value="1"/>
</dbReference>
<dbReference type="SMART" id="SM00450">
    <property type="entry name" value="RHOD"/>
    <property type="match status" value="1"/>
</dbReference>
<keyword evidence="1" id="KW-1133">Transmembrane helix</keyword>